<protein>
    <submittedName>
        <fullName evidence="6">Spore coat protein CotS</fullName>
    </submittedName>
</protein>
<dbReference type="InterPro" id="IPR001647">
    <property type="entry name" value="HTH_TetR"/>
</dbReference>
<dbReference type="OrthoDB" id="3237195at2"/>
<sequence>MARQVRSEVTRRKILDAAIDVFGEVGYAAAGWGTIIERTGMTKGALYHHFDSKEALASDIIDEGAEVLVGSFRSVCGSASPALENMIHGTFAIAQVLTSDKTARAAEQLIAALAGFNDAASRCCAAWISEMTVQAGRAIAEGDLREDIDPERLSESIVGAMFGSRLLSISMSRIRSGEGIIEELNERLSQLWMLLLPGIAAETSLPYFRQFLAREVLRHSRSAAPAAAAAGPGAAASVAES</sequence>
<dbReference type="Pfam" id="PF21935">
    <property type="entry name" value="TetR_C_45"/>
    <property type="match status" value="1"/>
</dbReference>
<evidence type="ECO:0000256" key="1">
    <source>
        <dbReference type="ARBA" id="ARBA00023015"/>
    </source>
</evidence>
<evidence type="ECO:0000256" key="2">
    <source>
        <dbReference type="ARBA" id="ARBA00023125"/>
    </source>
</evidence>
<dbReference type="Gene3D" id="1.10.357.10">
    <property type="entry name" value="Tetracycline Repressor, domain 2"/>
    <property type="match status" value="1"/>
</dbReference>
<dbReference type="RefSeq" id="WP_065034799.1">
    <property type="nucleotide sequence ID" value="NZ_LZLR01000065.1"/>
</dbReference>
<keyword evidence="6" id="KW-0946">Virion</keyword>
<gene>
    <name evidence="6" type="ORF">A5635_18030</name>
</gene>
<dbReference type="PANTHER" id="PTHR47506">
    <property type="entry name" value="TRANSCRIPTIONAL REGULATORY PROTEIN"/>
    <property type="match status" value="1"/>
</dbReference>
<organism evidence="6 7">
    <name type="scientific">Mycobacterium asiaticum</name>
    <dbReference type="NCBI Taxonomy" id="1790"/>
    <lineage>
        <taxon>Bacteria</taxon>
        <taxon>Bacillati</taxon>
        <taxon>Actinomycetota</taxon>
        <taxon>Actinomycetes</taxon>
        <taxon>Mycobacteriales</taxon>
        <taxon>Mycobacteriaceae</taxon>
        <taxon>Mycobacterium</taxon>
    </lineage>
</organism>
<name>A0A1A3NS64_MYCAS</name>
<keyword evidence="3" id="KW-0804">Transcription</keyword>
<feature type="DNA-binding region" description="H-T-H motif" evidence="4">
    <location>
        <begin position="31"/>
        <end position="50"/>
    </location>
</feature>
<evidence type="ECO:0000256" key="4">
    <source>
        <dbReference type="PROSITE-ProRule" id="PRU00335"/>
    </source>
</evidence>
<dbReference type="InterPro" id="IPR009057">
    <property type="entry name" value="Homeodomain-like_sf"/>
</dbReference>
<dbReference type="AlphaFoldDB" id="A0A1A3NS64"/>
<dbReference type="PROSITE" id="PS50977">
    <property type="entry name" value="HTH_TETR_2"/>
    <property type="match status" value="1"/>
</dbReference>
<dbReference type="InterPro" id="IPR054126">
    <property type="entry name" value="CprB_TetR_C"/>
</dbReference>
<evidence type="ECO:0000313" key="7">
    <source>
        <dbReference type="Proteomes" id="UP000093819"/>
    </source>
</evidence>
<accession>A0A1A3NS64</accession>
<dbReference type="GO" id="GO:0003677">
    <property type="term" value="F:DNA binding"/>
    <property type="evidence" value="ECO:0007669"/>
    <property type="project" value="UniProtKB-UniRule"/>
</dbReference>
<dbReference type="EMBL" id="LZLR01000065">
    <property type="protein sequence ID" value="OBK24200.1"/>
    <property type="molecule type" value="Genomic_DNA"/>
</dbReference>
<proteinExistence type="predicted"/>
<comment type="caution">
    <text evidence="6">The sequence shown here is derived from an EMBL/GenBank/DDBJ whole genome shotgun (WGS) entry which is preliminary data.</text>
</comment>
<feature type="domain" description="HTH tetR-type" evidence="5">
    <location>
        <begin position="8"/>
        <end position="68"/>
    </location>
</feature>
<evidence type="ECO:0000256" key="3">
    <source>
        <dbReference type="ARBA" id="ARBA00023163"/>
    </source>
</evidence>
<keyword evidence="2 4" id="KW-0238">DNA-binding</keyword>
<reference evidence="6 7" key="1">
    <citation type="submission" date="2016-06" db="EMBL/GenBank/DDBJ databases">
        <authorList>
            <person name="Kjaerup R.B."/>
            <person name="Dalgaard T.S."/>
            <person name="Juul-Madsen H.R."/>
        </authorList>
    </citation>
    <scope>NUCLEOTIDE SEQUENCE [LARGE SCALE GENOMIC DNA]</scope>
    <source>
        <strain evidence="6 7">1245335.1</strain>
    </source>
</reference>
<dbReference type="Pfam" id="PF00440">
    <property type="entry name" value="TetR_N"/>
    <property type="match status" value="1"/>
</dbReference>
<evidence type="ECO:0000313" key="6">
    <source>
        <dbReference type="EMBL" id="OBK24200.1"/>
    </source>
</evidence>
<dbReference type="PRINTS" id="PR00455">
    <property type="entry name" value="HTHTETR"/>
</dbReference>
<dbReference type="InterPro" id="IPR036271">
    <property type="entry name" value="Tet_transcr_reg_TetR-rel_C_sf"/>
</dbReference>
<keyword evidence="1" id="KW-0805">Transcription regulation</keyword>
<evidence type="ECO:0000259" key="5">
    <source>
        <dbReference type="PROSITE" id="PS50977"/>
    </source>
</evidence>
<dbReference type="SUPFAM" id="SSF46689">
    <property type="entry name" value="Homeodomain-like"/>
    <property type="match status" value="1"/>
</dbReference>
<dbReference type="PANTHER" id="PTHR47506:SF1">
    <property type="entry name" value="HTH-TYPE TRANSCRIPTIONAL REGULATOR YJDC"/>
    <property type="match status" value="1"/>
</dbReference>
<dbReference type="Proteomes" id="UP000093819">
    <property type="component" value="Unassembled WGS sequence"/>
</dbReference>
<keyword evidence="6" id="KW-0167">Capsid protein</keyword>
<dbReference type="SUPFAM" id="SSF48498">
    <property type="entry name" value="Tetracyclin repressor-like, C-terminal domain"/>
    <property type="match status" value="1"/>
</dbReference>